<dbReference type="EMBL" id="KZ305131">
    <property type="protein sequence ID" value="PIA25420.1"/>
    <property type="molecule type" value="Genomic_DNA"/>
</dbReference>
<dbReference type="PROSITE" id="PS51257">
    <property type="entry name" value="PROKAR_LIPOPROTEIN"/>
    <property type="match status" value="1"/>
</dbReference>
<accession>A0A2G5C2B4</accession>
<sequence>MAAARAPLLTLLFVVMLLACSMSNVTGSKDSAFVCLEKCEAKCIICSTKCLSRGLKAISCELSCKGKKLTCLAKC</sequence>
<feature type="chain" id="PRO_5013855155" evidence="1">
    <location>
        <begin position="28"/>
        <end position="75"/>
    </location>
</feature>
<feature type="signal peptide" evidence="1">
    <location>
        <begin position="1"/>
        <end position="27"/>
    </location>
</feature>
<keyword evidence="1" id="KW-0732">Signal</keyword>
<organism evidence="2 3">
    <name type="scientific">Aquilegia coerulea</name>
    <name type="common">Rocky mountain columbine</name>
    <dbReference type="NCBI Taxonomy" id="218851"/>
    <lineage>
        <taxon>Eukaryota</taxon>
        <taxon>Viridiplantae</taxon>
        <taxon>Streptophyta</taxon>
        <taxon>Embryophyta</taxon>
        <taxon>Tracheophyta</taxon>
        <taxon>Spermatophyta</taxon>
        <taxon>Magnoliopsida</taxon>
        <taxon>Ranunculales</taxon>
        <taxon>Ranunculaceae</taxon>
        <taxon>Thalictroideae</taxon>
        <taxon>Aquilegia</taxon>
    </lineage>
</organism>
<keyword evidence="3" id="KW-1185">Reference proteome</keyword>
<evidence type="ECO:0000313" key="3">
    <source>
        <dbReference type="Proteomes" id="UP000230069"/>
    </source>
</evidence>
<dbReference type="Proteomes" id="UP000230069">
    <property type="component" value="Unassembled WGS sequence"/>
</dbReference>
<dbReference type="AlphaFoldDB" id="A0A2G5C2B4"/>
<gene>
    <name evidence="2" type="ORF">AQUCO_11500017v1</name>
</gene>
<protein>
    <submittedName>
        <fullName evidence="2">Uncharacterized protein</fullName>
    </submittedName>
</protein>
<name>A0A2G5C2B4_AQUCA</name>
<dbReference type="InParanoid" id="A0A2G5C2B4"/>
<reference evidence="2 3" key="1">
    <citation type="submission" date="2017-09" db="EMBL/GenBank/DDBJ databases">
        <title>WGS assembly of Aquilegia coerulea Goldsmith.</title>
        <authorList>
            <person name="Hodges S."/>
            <person name="Kramer E."/>
            <person name="Nordborg M."/>
            <person name="Tomkins J."/>
            <person name="Borevitz J."/>
            <person name="Derieg N."/>
            <person name="Yan J."/>
            <person name="Mihaltcheva S."/>
            <person name="Hayes R.D."/>
            <person name="Rokhsar D."/>
        </authorList>
    </citation>
    <scope>NUCLEOTIDE SEQUENCE [LARGE SCALE GENOMIC DNA]</scope>
    <source>
        <strain evidence="3">cv. Goldsmith</strain>
    </source>
</reference>
<proteinExistence type="predicted"/>
<evidence type="ECO:0000256" key="1">
    <source>
        <dbReference type="SAM" id="SignalP"/>
    </source>
</evidence>
<evidence type="ECO:0000313" key="2">
    <source>
        <dbReference type="EMBL" id="PIA25420.1"/>
    </source>
</evidence>